<evidence type="ECO:0000256" key="4">
    <source>
        <dbReference type="ARBA" id="ARBA00022719"/>
    </source>
</evidence>
<dbReference type="InterPro" id="IPR038354">
    <property type="entry name" value="VKOR_sf"/>
</dbReference>
<dbReference type="GO" id="GO:0016491">
    <property type="term" value="F:oxidoreductase activity"/>
    <property type="evidence" value="ECO:0007669"/>
    <property type="project" value="UniProtKB-KW"/>
</dbReference>
<keyword evidence="7" id="KW-0472">Membrane</keyword>
<keyword evidence="6" id="KW-0560">Oxidoreductase</keyword>
<dbReference type="OrthoDB" id="9783799at2"/>
<comment type="caution">
    <text evidence="10">The sequence shown here is derived from an EMBL/GenBank/DDBJ whole genome shotgun (WGS) entry which is preliminary data.</text>
</comment>
<dbReference type="GO" id="GO:0016020">
    <property type="term" value="C:membrane"/>
    <property type="evidence" value="ECO:0007669"/>
    <property type="project" value="UniProtKB-SubCell"/>
</dbReference>
<dbReference type="EMBL" id="LXMD01000013">
    <property type="protein sequence ID" value="OCG75235.1"/>
    <property type="molecule type" value="Genomic_DNA"/>
</dbReference>
<dbReference type="InterPro" id="IPR041714">
    <property type="entry name" value="VKOR_Actinobacteria"/>
</dbReference>
<keyword evidence="5" id="KW-1133">Transmembrane helix</keyword>
<comment type="similarity">
    <text evidence="2">Belongs to the VKOR family.</text>
</comment>
<proteinExistence type="inferred from homology"/>
<keyword evidence="3" id="KW-0812">Transmembrane</keyword>
<reference evidence="10 11" key="1">
    <citation type="submission" date="2016-05" db="EMBL/GenBank/DDBJ databases">
        <authorList>
            <person name="Lavstsen T."/>
            <person name="Jespersen J.S."/>
        </authorList>
    </citation>
    <scope>NUCLEOTIDE SEQUENCE [LARGE SCALE GENOMIC DNA]</scope>
    <source>
        <strain evidence="10 11">YLB-01</strain>
    </source>
</reference>
<keyword evidence="4" id="KW-0874">Quinone</keyword>
<dbReference type="STRING" id="904291.A7J15_02175"/>
<gene>
    <name evidence="10" type="ORF">A7J15_02175</name>
</gene>
<dbReference type="Gene3D" id="1.20.1440.130">
    <property type="entry name" value="VKOR domain"/>
    <property type="match status" value="1"/>
</dbReference>
<sequence>MPRCDNPRMPTPRTRPTLLAVWLMIAGAIGWWAAFSLTMERFAQLADPDASAGCDFSVLVQCSANLESVQGSAFGFPNPILGLTGWVAPIVVGAAILAGAQFGRVFWLLFAAGMTFAFGFVVWLIVQSIFVLHTLCPWCMVTWVVTIPSFYAVLLHVMRNGALPLPRAAQRSADRLMSWLPLLAVGSYAVIAVVAQLRLDVLATFL</sequence>
<evidence type="ECO:0000256" key="3">
    <source>
        <dbReference type="ARBA" id="ARBA00022692"/>
    </source>
</evidence>
<comment type="subcellular location">
    <subcellularLocation>
        <location evidence="1">Membrane</location>
        <topology evidence="1">Multi-pass membrane protein</topology>
    </subcellularLocation>
</comment>
<evidence type="ECO:0000256" key="1">
    <source>
        <dbReference type="ARBA" id="ARBA00004141"/>
    </source>
</evidence>
<protein>
    <submittedName>
        <fullName evidence="10">Uncharacterized protein</fullName>
    </submittedName>
</protein>
<dbReference type="GO" id="GO:0048038">
    <property type="term" value="F:quinone binding"/>
    <property type="evidence" value="ECO:0007669"/>
    <property type="project" value="UniProtKB-KW"/>
</dbReference>
<keyword evidence="8" id="KW-1015">Disulfide bond</keyword>
<keyword evidence="9" id="KW-0676">Redox-active center</keyword>
<evidence type="ECO:0000256" key="9">
    <source>
        <dbReference type="ARBA" id="ARBA00023284"/>
    </source>
</evidence>
<evidence type="ECO:0000256" key="6">
    <source>
        <dbReference type="ARBA" id="ARBA00023002"/>
    </source>
</evidence>
<dbReference type="Proteomes" id="UP000093355">
    <property type="component" value="Unassembled WGS sequence"/>
</dbReference>
<dbReference type="InterPro" id="IPR012932">
    <property type="entry name" value="VKOR"/>
</dbReference>
<evidence type="ECO:0000313" key="10">
    <source>
        <dbReference type="EMBL" id="OCG75235.1"/>
    </source>
</evidence>
<name>A0A1B9NF52_9MICO</name>
<evidence type="ECO:0000256" key="8">
    <source>
        <dbReference type="ARBA" id="ARBA00023157"/>
    </source>
</evidence>
<keyword evidence="11" id="KW-1185">Reference proteome</keyword>
<dbReference type="CDD" id="cd12922">
    <property type="entry name" value="VKOR_5"/>
    <property type="match status" value="1"/>
</dbReference>
<evidence type="ECO:0000256" key="7">
    <source>
        <dbReference type="ARBA" id="ARBA00023136"/>
    </source>
</evidence>
<organism evidence="10 11">
    <name type="scientific">Microbacterium sediminis</name>
    <dbReference type="NCBI Taxonomy" id="904291"/>
    <lineage>
        <taxon>Bacteria</taxon>
        <taxon>Bacillati</taxon>
        <taxon>Actinomycetota</taxon>
        <taxon>Actinomycetes</taxon>
        <taxon>Micrococcales</taxon>
        <taxon>Microbacteriaceae</taxon>
        <taxon>Microbacterium</taxon>
    </lineage>
</organism>
<dbReference type="AlphaFoldDB" id="A0A1B9NF52"/>
<dbReference type="Pfam" id="PF07884">
    <property type="entry name" value="VKOR"/>
    <property type="match status" value="1"/>
</dbReference>
<evidence type="ECO:0000313" key="11">
    <source>
        <dbReference type="Proteomes" id="UP000093355"/>
    </source>
</evidence>
<evidence type="ECO:0000256" key="5">
    <source>
        <dbReference type="ARBA" id="ARBA00022989"/>
    </source>
</evidence>
<evidence type="ECO:0000256" key="2">
    <source>
        <dbReference type="ARBA" id="ARBA00006214"/>
    </source>
</evidence>
<accession>A0A1B9NF52</accession>
<dbReference type="SMART" id="SM00756">
    <property type="entry name" value="VKc"/>
    <property type="match status" value="1"/>
</dbReference>